<dbReference type="OrthoDB" id="9767256at2"/>
<evidence type="ECO:0000256" key="4">
    <source>
        <dbReference type="ARBA" id="ARBA00022827"/>
    </source>
</evidence>
<organism evidence="7 8">
    <name type="scientific">Seinonella peptonophila</name>
    <dbReference type="NCBI Taxonomy" id="112248"/>
    <lineage>
        <taxon>Bacteria</taxon>
        <taxon>Bacillati</taxon>
        <taxon>Bacillota</taxon>
        <taxon>Bacilli</taxon>
        <taxon>Bacillales</taxon>
        <taxon>Thermoactinomycetaceae</taxon>
        <taxon>Seinonella</taxon>
    </lineage>
</organism>
<dbReference type="Proteomes" id="UP000184476">
    <property type="component" value="Unassembled WGS sequence"/>
</dbReference>
<dbReference type="InterPro" id="IPR051914">
    <property type="entry name" value="FAD-linked_OxidoTrans_Type4"/>
</dbReference>
<dbReference type="InterPro" id="IPR004113">
    <property type="entry name" value="FAD-bd_oxidored_4_C"/>
</dbReference>
<evidence type="ECO:0000256" key="2">
    <source>
        <dbReference type="ARBA" id="ARBA00008000"/>
    </source>
</evidence>
<dbReference type="FunFam" id="3.30.70.2740:FF:000001">
    <property type="entry name" value="D-lactate dehydrogenase mitochondrial"/>
    <property type="match status" value="1"/>
</dbReference>
<dbReference type="Pfam" id="PF01565">
    <property type="entry name" value="FAD_binding_4"/>
    <property type="match status" value="1"/>
</dbReference>
<dbReference type="Pfam" id="PF02913">
    <property type="entry name" value="FAD-oxidase_C"/>
    <property type="match status" value="1"/>
</dbReference>
<dbReference type="InterPro" id="IPR006094">
    <property type="entry name" value="Oxid_FAD_bind_N"/>
</dbReference>
<feature type="domain" description="FAD-binding PCMH-type" evidence="6">
    <location>
        <begin position="37"/>
        <end position="216"/>
    </location>
</feature>
<keyword evidence="5" id="KW-0560">Oxidoreductase</keyword>
<dbReference type="Gene3D" id="1.10.45.10">
    <property type="entry name" value="Vanillyl-alcohol Oxidase, Chain A, domain 4"/>
    <property type="match status" value="1"/>
</dbReference>
<dbReference type="AlphaFoldDB" id="A0A1M4SRP6"/>
<dbReference type="SUPFAM" id="SSF55103">
    <property type="entry name" value="FAD-linked oxidases, C-terminal domain"/>
    <property type="match status" value="1"/>
</dbReference>
<accession>A0A1M4SRP6</accession>
<gene>
    <name evidence="7" type="ORF">SAMN05444392_101107</name>
</gene>
<dbReference type="GO" id="GO:0016491">
    <property type="term" value="F:oxidoreductase activity"/>
    <property type="evidence" value="ECO:0007669"/>
    <property type="project" value="UniProtKB-KW"/>
</dbReference>
<reference evidence="7 8" key="1">
    <citation type="submission" date="2016-11" db="EMBL/GenBank/DDBJ databases">
        <authorList>
            <person name="Jaros S."/>
            <person name="Januszkiewicz K."/>
            <person name="Wedrychowicz H."/>
        </authorList>
    </citation>
    <scope>NUCLEOTIDE SEQUENCE [LARGE SCALE GENOMIC DNA]</scope>
    <source>
        <strain evidence="7 8">DSM 44666</strain>
    </source>
</reference>
<comment type="similarity">
    <text evidence="2">Belongs to the FAD-binding oxidoreductase/transferase type 4 family.</text>
</comment>
<dbReference type="PANTHER" id="PTHR42934">
    <property type="entry name" value="GLYCOLATE OXIDASE SUBUNIT GLCD"/>
    <property type="match status" value="1"/>
</dbReference>
<dbReference type="InterPro" id="IPR016171">
    <property type="entry name" value="Vanillyl_alc_oxidase_C-sub2"/>
</dbReference>
<dbReference type="InterPro" id="IPR016166">
    <property type="entry name" value="FAD-bd_PCMH"/>
</dbReference>
<evidence type="ECO:0000313" key="8">
    <source>
        <dbReference type="Proteomes" id="UP000184476"/>
    </source>
</evidence>
<dbReference type="RefSeq" id="WP_073150286.1">
    <property type="nucleotide sequence ID" value="NZ_FQVL01000001.1"/>
</dbReference>
<comment type="cofactor">
    <cofactor evidence="1">
        <name>FAD</name>
        <dbReference type="ChEBI" id="CHEBI:57692"/>
    </cofactor>
</comment>
<name>A0A1M4SRP6_9BACL</name>
<evidence type="ECO:0000256" key="3">
    <source>
        <dbReference type="ARBA" id="ARBA00022630"/>
    </source>
</evidence>
<evidence type="ECO:0000256" key="1">
    <source>
        <dbReference type="ARBA" id="ARBA00001974"/>
    </source>
</evidence>
<keyword evidence="3" id="KW-0285">Flavoprotein</keyword>
<dbReference type="InterPro" id="IPR036318">
    <property type="entry name" value="FAD-bd_PCMH-like_sf"/>
</dbReference>
<dbReference type="Gene3D" id="3.30.465.10">
    <property type="match status" value="1"/>
</dbReference>
<dbReference type="InterPro" id="IPR016169">
    <property type="entry name" value="FAD-bd_PCMH_sub2"/>
</dbReference>
<dbReference type="SUPFAM" id="SSF56176">
    <property type="entry name" value="FAD-binding/transporter-associated domain-like"/>
    <property type="match status" value="1"/>
</dbReference>
<proteinExistence type="inferred from homology"/>
<dbReference type="Gene3D" id="3.30.70.2740">
    <property type="match status" value="1"/>
</dbReference>
<evidence type="ECO:0000313" key="7">
    <source>
        <dbReference type="EMBL" id="SHE34914.1"/>
    </source>
</evidence>
<keyword evidence="8" id="KW-1185">Reference proteome</keyword>
<dbReference type="GO" id="GO:0071949">
    <property type="term" value="F:FAD binding"/>
    <property type="evidence" value="ECO:0007669"/>
    <property type="project" value="InterPro"/>
</dbReference>
<dbReference type="InterPro" id="IPR016164">
    <property type="entry name" value="FAD-linked_Oxase-like_C"/>
</dbReference>
<evidence type="ECO:0000259" key="6">
    <source>
        <dbReference type="PROSITE" id="PS51387"/>
    </source>
</evidence>
<keyword evidence="4" id="KW-0274">FAD</keyword>
<protein>
    <submittedName>
        <fullName evidence="7">Glycolate oxidase</fullName>
    </submittedName>
</protein>
<sequence>MITQAIRSQFIEIVGEEWYKDSTQERYCYSFDATPLFQAMPDAILIPGTVAEVAAILKVANHAKIPVITRGSGTNLAGGTVPIHGGIVLLMNRFNKMKEIDLQNLTVTVEPGVITADLHQEVEAKNLFYPPDPGSMRVSTIGGNLAQCAGGMRGVKYGVTKDYVLGLQYVLPSGDVLRCGGKNIKDVAGYDMTRLLVGSEGTLAVITEVILKLLPLPAYKQTLVAYYDQLIPAAQTVEQILANRIIPATMELLDQSTIKVVDQYAQLGLPQNMKAMLLIEQDGHKEQVKIDMHQIATLAKRVGAVQVKIAKTADESKKLMMARRVALSALSRIKPTTILEDATVPRSRIAEMLSAIEKISNTYQLTICTFGHAGDGNLHPTCLTDERNKDELKRVEAAFQEIFETAIRLGGTVTGEHGVGIAKQHVLKYQLGATSYELMKRIKRAFDPNQILNPGKIFTSEHRKRLVVRK</sequence>
<dbReference type="PROSITE" id="PS51387">
    <property type="entry name" value="FAD_PCMH"/>
    <property type="match status" value="1"/>
</dbReference>
<evidence type="ECO:0000256" key="5">
    <source>
        <dbReference type="ARBA" id="ARBA00023002"/>
    </source>
</evidence>
<dbReference type="FunFam" id="1.10.45.10:FF:000001">
    <property type="entry name" value="D-lactate dehydrogenase mitochondrial"/>
    <property type="match status" value="1"/>
</dbReference>
<dbReference type="EMBL" id="FQVL01000001">
    <property type="protein sequence ID" value="SHE34914.1"/>
    <property type="molecule type" value="Genomic_DNA"/>
</dbReference>
<dbReference type="PANTHER" id="PTHR42934:SF2">
    <property type="entry name" value="GLYCOLATE OXIDASE SUBUNIT GLCD"/>
    <property type="match status" value="1"/>
</dbReference>
<dbReference type="STRING" id="112248.SAMN05444392_101107"/>